<evidence type="ECO:0000313" key="2">
    <source>
        <dbReference type="Proteomes" id="UP000187203"/>
    </source>
</evidence>
<evidence type="ECO:0000313" key="1">
    <source>
        <dbReference type="EMBL" id="OMP11007.1"/>
    </source>
</evidence>
<reference evidence="2" key="1">
    <citation type="submission" date="2013-09" db="EMBL/GenBank/DDBJ databases">
        <title>Corchorus olitorius genome sequencing.</title>
        <authorList>
            <person name="Alam M."/>
            <person name="Haque M.S."/>
            <person name="Islam M.S."/>
            <person name="Emdad E.M."/>
            <person name="Islam M.M."/>
            <person name="Ahmed B."/>
            <person name="Halim A."/>
            <person name="Hossen Q.M.M."/>
            <person name="Hossain M.Z."/>
            <person name="Ahmed R."/>
            <person name="Khan M.M."/>
            <person name="Islam R."/>
            <person name="Rashid M.M."/>
            <person name="Khan S.A."/>
            <person name="Rahman M.S."/>
            <person name="Alam M."/>
            <person name="Yahiya A.S."/>
            <person name="Khan M.S."/>
            <person name="Azam M.S."/>
            <person name="Haque T."/>
            <person name="Lashkar M.Z.H."/>
            <person name="Akhand A.I."/>
            <person name="Morshed G."/>
            <person name="Roy S."/>
            <person name="Uddin K.S."/>
            <person name="Rabeya T."/>
            <person name="Hossain A.S."/>
            <person name="Chowdhury A."/>
            <person name="Snigdha A.R."/>
            <person name="Mortoza M.S."/>
            <person name="Matin S.A."/>
            <person name="Hoque S.M.E."/>
            <person name="Islam M.K."/>
            <person name="Roy D.K."/>
            <person name="Haider R."/>
            <person name="Moosa M.M."/>
            <person name="Elias S.M."/>
            <person name="Hasan A.M."/>
            <person name="Jahan S."/>
            <person name="Shafiuddin M."/>
            <person name="Mahmood N."/>
            <person name="Shommy N.S."/>
        </authorList>
    </citation>
    <scope>NUCLEOTIDE SEQUENCE [LARGE SCALE GENOMIC DNA]</scope>
    <source>
        <strain evidence="2">cv. O-4</strain>
    </source>
</reference>
<dbReference type="EMBL" id="AWUE01011088">
    <property type="protein sequence ID" value="OMP11007.1"/>
    <property type="molecule type" value="Genomic_DNA"/>
</dbReference>
<keyword evidence="1" id="KW-0808">Transferase</keyword>
<dbReference type="PANTHER" id="PTHR34456:SF13">
    <property type="entry name" value="REVERSE TRANSCRIPTASE DOMAIN-CONTAINING PROTEIN"/>
    <property type="match status" value="1"/>
</dbReference>
<protein>
    <submittedName>
        <fullName evidence="1">RNA-dependent RNA polymerase, mitoviral</fullName>
    </submittedName>
</protein>
<name>A0A1R3KVD5_9ROSI</name>
<dbReference type="STRING" id="93759.A0A1R3KVD5"/>
<dbReference type="OrthoDB" id="1733162at2759"/>
<proteinExistence type="predicted"/>
<comment type="caution">
    <text evidence="1">The sequence shown here is derived from an EMBL/GenBank/DDBJ whole genome shotgun (WGS) entry which is preliminary data.</text>
</comment>
<dbReference type="PANTHER" id="PTHR34456">
    <property type="entry name" value="MITOVIRUS RNA-DEPENDENT RNA POLYMERASE"/>
    <property type="match status" value="1"/>
</dbReference>
<gene>
    <name evidence="1" type="ORF">COLO4_04088</name>
</gene>
<accession>A0A1R3KVD5</accession>
<sequence>MDPGFYQRLLCPIHSWFSEILKRIPQDGTFNQTAPLPWLVGSQECFSYDLTTATDRWPLLVLFEVFHCLFDRSFASSMVNSALATNVFLVPFVKRKWSEVCFVAGQPLGVRFKKYAVLGDDVVIAHAKVASVYKSVLQRLGVAVSLPKSLISNSGCIEFAKKFMVNGVKRITRFSTLCRIGGLGYRALGRIDYKRSLTTERRLAMWFRTLLPLTIWLGRGRPLNPYLRSYLIQFLLQECKPKDLKVVPNEYFEEPGRKDFLEWSLLRSWMESWLKLLRWYCITAMDLWLSIEDLL</sequence>
<dbReference type="InterPro" id="IPR008686">
    <property type="entry name" value="RNA_pol_mitovir"/>
</dbReference>
<dbReference type="Pfam" id="PF05919">
    <property type="entry name" value="Mitovir_RNA_pol"/>
    <property type="match status" value="2"/>
</dbReference>
<dbReference type="AlphaFoldDB" id="A0A1R3KVD5"/>
<dbReference type="GO" id="GO:0003968">
    <property type="term" value="F:RNA-directed RNA polymerase activity"/>
    <property type="evidence" value="ECO:0007669"/>
    <property type="project" value="UniProtKB-KW"/>
</dbReference>
<keyword evidence="2" id="KW-1185">Reference proteome</keyword>
<dbReference type="Proteomes" id="UP000187203">
    <property type="component" value="Unassembled WGS sequence"/>
</dbReference>
<keyword evidence="1" id="KW-0696">RNA-directed RNA polymerase</keyword>
<organism evidence="1 2">
    <name type="scientific">Corchorus olitorius</name>
    <dbReference type="NCBI Taxonomy" id="93759"/>
    <lineage>
        <taxon>Eukaryota</taxon>
        <taxon>Viridiplantae</taxon>
        <taxon>Streptophyta</taxon>
        <taxon>Embryophyta</taxon>
        <taxon>Tracheophyta</taxon>
        <taxon>Spermatophyta</taxon>
        <taxon>Magnoliopsida</taxon>
        <taxon>eudicotyledons</taxon>
        <taxon>Gunneridae</taxon>
        <taxon>Pentapetalae</taxon>
        <taxon>rosids</taxon>
        <taxon>malvids</taxon>
        <taxon>Malvales</taxon>
        <taxon>Malvaceae</taxon>
        <taxon>Grewioideae</taxon>
        <taxon>Apeibeae</taxon>
        <taxon>Corchorus</taxon>
    </lineage>
</organism>
<keyword evidence="1" id="KW-0548">Nucleotidyltransferase</keyword>